<evidence type="ECO:0000313" key="5">
    <source>
        <dbReference type="EMBL" id="TNC05948.1"/>
    </source>
</evidence>
<dbReference type="PANTHER" id="PTHR30146">
    <property type="entry name" value="LACI-RELATED TRANSCRIPTIONAL REPRESSOR"/>
    <property type="match status" value="1"/>
</dbReference>
<name>A0A5C4L887_9HYPH</name>
<dbReference type="CDD" id="cd01392">
    <property type="entry name" value="HTH_LacI"/>
    <property type="match status" value="1"/>
</dbReference>
<dbReference type="InterPro" id="IPR000843">
    <property type="entry name" value="HTH_LacI"/>
</dbReference>
<evidence type="ECO:0000256" key="1">
    <source>
        <dbReference type="ARBA" id="ARBA00023015"/>
    </source>
</evidence>
<dbReference type="Pfam" id="PF13377">
    <property type="entry name" value="Peripla_BP_3"/>
    <property type="match status" value="1"/>
</dbReference>
<dbReference type="Proteomes" id="UP000305267">
    <property type="component" value="Unassembled WGS sequence"/>
</dbReference>
<dbReference type="InterPro" id="IPR010982">
    <property type="entry name" value="Lambda_DNA-bd_dom_sf"/>
</dbReference>
<sequence>MPRSASRPAMPTIAGVADLAGVSRATVSRAFTRPEMLSEETVRRVKEVADEIGYRPNRAARALSTGQHGNIALIVPDIANPFFPPLIRAVQARADEAGLSVFLGDSDEDPAREDRLIGRFMPQVDGFVLACPRLSQAAIQAHARHRPIVLINRDIAGLSRILIDSARGVVAAMRHLHGLGHRRIAYLGGPDVSWAQQQRDLAVRQSASELGASIETLSLPRATFEAGFASADAIVASQATAAIAFDDLVAEGLLIQLTERGIPVPDAFSIIGCDDALGPRTRPALTTISSPAREAGLESVEALMENLQYPARRSSRRMMETALILRGSTAAAPS</sequence>
<dbReference type="SUPFAM" id="SSF53822">
    <property type="entry name" value="Periplasmic binding protein-like I"/>
    <property type="match status" value="1"/>
</dbReference>
<keyword evidence="1" id="KW-0805">Transcription regulation</keyword>
<keyword evidence="3" id="KW-0804">Transcription</keyword>
<protein>
    <submittedName>
        <fullName evidence="5">LacI family transcriptional regulator</fullName>
    </submittedName>
</protein>
<evidence type="ECO:0000313" key="6">
    <source>
        <dbReference type="Proteomes" id="UP000305267"/>
    </source>
</evidence>
<reference evidence="5 6" key="1">
    <citation type="submission" date="2019-06" db="EMBL/GenBank/DDBJ databases">
        <title>Genome of Methylobacterium sp. 17Sr1-39.</title>
        <authorList>
            <person name="Seo T."/>
        </authorList>
    </citation>
    <scope>NUCLEOTIDE SEQUENCE [LARGE SCALE GENOMIC DNA]</scope>
    <source>
        <strain evidence="5 6">17Sr1-39</strain>
    </source>
</reference>
<dbReference type="GO" id="GO:0000976">
    <property type="term" value="F:transcription cis-regulatory region binding"/>
    <property type="evidence" value="ECO:0007669"/>
    <property type="project" value="TreeGrafter"/>
</dbReference>
<dbReference type="Gene3D" id="3.40.50.2300">
    <property type="match status" value="2"/>
</dbReference>
<dbReference type="EMBL" id="VDDA01000054">
    <property type="protein sequence ID" value="TNC05948.1"/>
    <property type="molecule type" value="Genomic_DNA"/>
</dbReference>
<dbReference type="Pfam" id="PF00356">
    <property type="entry name" value="LacI"/>
    <property type="match status" value="1"/>
</dbReference>
<evidence type="ECO:0000256" key="3">
    <source>
        <dbReference type="ARBA" id="ARBA00023163"/>
    </source>
</evidence>
<dbReference type="PANTHER" id="PTHR30146:SF138">
    <property type="entry name" value="TRANSCRIPTIONAL REGULATORY PROTEIN"/>
    <property type="match status" value="1"/>
</dbReference>
<organism evidence="5 6">
    <name type="scientific">Methylobacterium terricola</name>
    <dbReference type="NCBI Taxonomy" id="2583531"/>
    <lineage>
        <taxon>Bacteria</taxon>
        <taxon>Pseudomonadati</taxon>
        <taxon>Pseudomonadota</taxon>
        <taxon>Alphaproteobacteria</taxon>
        <taxon>Hyphomicrobiales</taxon>
        <taxon>Methylobacteriaceae</taxon>
        <taxon>Methylobacterium</taxon>
    </lineage>
</organism>
<dbReference type="SUPFAM" id="SSF47413">
    <property type="entry name" value="lambda repressor-like DNA-binding domains"/>
    <property type="match status" value="1"/>
</dbReference>
<gene>
    <name evidence="5" type="ORF">FF100_35095</name>
</gene>
<feature type="domain" description="HTH lacI-type" evidence="4">
    <location>
        <begin position="11"/>
        <end position="65"/>
    </location>
</feature>
<dbReference type="CDD" id="cd06267">
    <property type="entry name" value="PBP1_LacI_sugar_binding-like"/>
    <property type="match status" value="1"/>
</dbReference>
<dbReference type="GO" id="GO:0003700">
    <property type="term" value="F:DNA-binding transcription factor activity"/>
    <property type="evidence" value="ECO:0007669"/>
    <property type="project" value="TreeGrafter"/>
</dbReference>
<evidence type="ECO:0000256" key="2">
    <source>
        <dbReference type="ARBA" id="ARBA00023125"/>
    </source>
</evidence>
<dbReference type="AlphaFoldDB" id="A0A5C4L887"/>
<dbReference type="SMART" id="SM00354">
    <property type="entry name" value="HTH_LACI"/>
    <property type="match status" value="1"/>
</dbReference>
<dbReference type="OrthoDB" id="9772505at2"/>
<keyword evidence="2" id="KW-0238">DNA-binding</keyword>
<proteinExistence type="predicted"/>
<dbReference type="InterPro" id="IPR028082">
    <property type="entry name" value="Peripla_BP_I"/>
</dbReference>
<dbReference type="InterPro" id="IPR046335">
    <property type="entry name" value="LacI/GalR-like_sensor"/>
</dbReference>
<comment type="caution">
    <text evidence="5">The sequence shown here is derived from an EMBL/GenBank/DDBJ whole genome shotgun (WGS) entry which is preliminary data.</text>
</comment>
<keyword evidence="6" id="KW-1185">Reference proteome</keyword>
<dbReference type="PROSITE" id="PS50932">
    <property type="entry name" value="HTH_LACI_2"/>
    <property type="match status" value="1"/>
</dbReference>
<evidence type="ECO:0000259" key="4">
    <source>
        <dbReference type="PROSITE" id="PS50932"/>
    </source>
</evidence>
<dbReference type="Gene3D" id="1.10.260.40">
    <property type="entry name" value="lambda repressor-like DNA-binding domains"/>
    <property type="match status" value="1"/>
</dbReference>
<accession>A0A5C4L887</accession>